<dbReference type="Gene3D" id="3.40.1190.20">
    <property type="match status" value="1"/>
</dbReference>
<feature type="domain" description="Cytidyltransferase-like" evidence="9">
    <location>
        <begin position="47"/>
        <end position="151"/>
    </location>
</feature>
<dbReference type="CDD" id="cd01172">
    <property type="entry name" value="RfaE_like"/>
    <property type="match status" value="1"/>
</dbReference>
<dbReference type="InterPro" id="IPR011913">
    <property type="entry name" value="RfaE_dom_I"/>
</dbReference>
<dbReference type="GO" id="GO:0016773">
    <property type="term" value="F:phosphotransferase activity, alcohol group as acceptor"/>
    <property type="evidence" value="ECO:0007669"/>
    <property type="project" value="InterPro"/>
</dbReference>
<dbReference type="SUPFAM" id="SSF53613">
    <property type="entry name" value="Ribokinase-like"/>
    <property type="match status" value="1"/>
</dbReference>
<dbReference type="InterPro" id="IPR029056">
    <property type="entry name" value="Ribokinase-like"/>
</dbReference>
<dbReference type="Pfam" id="PF01467">
    <property type="entry name" value="CTP_transf_like"/>
    <property type="match status" value="1"/>
</dbReference>
<evidence type="ECO:0000259" key="8">
    <source>
        <dbReference type="Pfam" id="PF00294"/>
    </source>
</evidence>
<dbReference type="GO" id="GO:0005829">
    <property type="term" value="C:cytosol"/>
    <property type="evidence" value="ECO:0007669"/>
    <property type="project" value="TreeGrafter"/>
</dbReference>
<comment type="function">
    <text evidence="2">Catalyzes the ADP transfer from ATP to D-glycero-beta-D-manno-heptose 1-phosphate, yielding ADP-D-glycero-beta-D-manno-heptose.</text>
</comment>
<keyword evidence="6" id="KW-0119">Carbohydrate metabolism</keyword>
<proteinExistence type="predicted"/>
<evidence type="ECO:0000256" key="7">
    <source>
        <dbReference type="SAM" id="MobiDB-lite"/>
    </source>
</evidence>
<dbReference type="SUPFAM" id="SSF52374">
    <property type="entry name" value="Nucleotidylyl transferase"/>
    <property type="match status" value="1"/>
</dbReference>
<dbReference type="AlphaFoldDB" id="A0A7X0EEQ0"/>
<dbReference type="InterPro" id="IPR011611">
    <property type="entry name" value="PfkB_dom"/>
</dbReference>
<dbReference type="RefSeq" id="WP_246463127.1">
    <property type="nucleotide sequence ID" value="NZ_JACIIZ010000007.1"/>
</dbReference>
<keyword evidence="11" id="KW-1185">Reference proteome</keyword>
<dbReference type="PANTHER" id="PTHR46969:SF1">
    <property type="entry name" value="BIFUNCTIONAL PROTEIN HLDE"/>
    <property type="match status" value="1"/>
</dbReference>
<dbReference type="Proteomes" id="UP000539175">
    <property type="component" value="Unassembled WGS sequence"/>
</dbReference>
<evidence type="ECO:0000256" key="3">
    <source>
        <dbReference type="ARBA" id="ARBA00022679"/>
    </source>
</evidence>
<comment type="caution">
    <text evidence="10">The sequence shown here is derived from an EMBL/GenBank/DDBJ whole genome shotgun (WGS) entry which is preliminary data.</text>
</comment>
<keyword evidence="3 10" id="KW-0808">Transferase</keyword>
<dbReference type="GO" id="GO:0033786">
    <property type="term" value="F:heptose-1-phosphate adenylyltransferase activity"/>
    <property type="evidence" value="ECO:0007669"/>
    <property type="project" value="TreeGrafter"/>
</dbReference>
<dbReference type="Gene3D" id="3.40.50.620">
    <property type="entry name" value="HUPs"/>
    <property type="match status" value="1"/>
</dbReference>
<evidence type="ECO:0000256" key="6">
    <source>
        <dbReference type="ARBA" id="ARBA00023277"/>
    </source>
</evidence>
<evidence type="ECO:0000256" key="2">
    <source>
        <dbReference type="ARBA" id="ARBA00003753"/>
    </source>
</evidence>
<organism evidence="10 11">
    <name type="scientific">Nitrospirillum iridis</name>
    <dbReference type="NCBI Taxonomy" id="765888"/>
    <lineage>
        <taxon>Bacteria</taxon>
        <taxon>Pseudomonadati</taxon>
        <taxon>Pseudomonadota</taxon>
        <taxon>Alphaproteobacteria</taxon>
        <taxon>Rhodospirillales</taxon>
        <taxon>Azospirillaceae</taxon>
        <taxon>Nitrospirillum</taxon>
    </lineage>
</organism>
<reference evidence="10 11" key="1">
    <citation type="submission" date="2020-08" db="EMBL/GenBank/DDBJ databases">
        <title>Genomic Encyclopedia of Type Strains, Phase IV (KMG-IV): sequencing the most valuable type-strain genomes for metagenomic binning, comparative biology and taxonomic classification.</title>
        <authorList>
            <person name="Goeker M."/>
        </authorList>
    </citation>
    <scope>NUCLEOTIDE SEQUENCE [LARGE SCALE GENOMIC DNA]</scope>
    <source>
        <strain evidence="10 11">DSM 22198</strain>
    </source>
</reference>
<dbReference type="InterPro" id="IPR014729">
    <property type="entry name" value="Rossmann-like_a/b/a_fold"/>
</dbReference>
<evidence type="ECO:0000313" key="11">
    <source>
        <dbReference type="Proteomes" id="UP000539175"/>
    </source>
</evidence>
<name>A0A7X0EEQ0_9PROT</name>
<dbReference type="PANTHER" id="PTHR46969">
    <property type="entry name" value="BIFUNCTIONAL PROTEIN HLDE"/>
    <property type="match status" value="1"/>
</dbReference>
<accession>A0A7X0EEQ0</accession>
<dbReference type="EMBL" id="JACIIZ010000007">
    <property type="protein sequence ID" value="MBB6252286.1"/>
    <property type="molecule type" value="Genomic_DNA"/>
</dbReference>
<evidence type="ECO:0000259" key="9">
    <source>
        <dbReference type="Pfam" id="PF01467"/>
    </source>
</evidence>
<gene>
    <name evidence="10" type="ORF">FHS74_002846</name>
</gene>
<evidence type="ECO:0000256" key="5">
    <source>
        <dbReference type="ARBA" id="ARBA00023268"/>
    </source>
</evidence>
<sequence length="526" mass="57217">MTDTEGHKAPTPRAPTRGPTRNKVRTLEEIAVIAAETRAAGHRVVLAHGVFDLLHLGHVRHLEEARRFGDMLVVTLTADRHVNKGPGRPVFSEQLRAQMVAALEHVDYVAISTEQTAVGVLHTIKPSVYVKGSEYANDADDITGGIIDERNAVEAHGGRVAFTDDITFSSSSLINKYLGVYDADLQAYLELAREQNMLPRLLAAIESVRDFKVLLVGDTIIDEYRYVQPMSKSPKENMIATLFRDKETFAGGVIAAANHVAAFCRQVDVLTCLGETHSFADLVTESLKPNVRVETITRAGKPTTRKTRFVDSGYMRKLFEVYEMDDAPLDEDEADSLTRLIAERAGDYDLVIATDFGHGMITEPVIQALTQHAKFLAVNTQTNSANVGYNLITRYPCADYICIDAPEARLALADKFTDIALIASEKLPARMRCGRLIVTQGKLGCVAHDAAKGTHRVPAFTNMVVDTVGAGDAFLAVSSPLVAAGVDMDVVAFIGNAAGAIKVGIVGHRRSVEKPPLVKFLTAILK</sequence>
<keyword evidence="5" id="KW-0511">Multifunctional enzyme</keyword>
<feature type="domain" description="Carbohydrate kinase PfkB" evidence="8">
    <location>
        <begin position="212"/>
        <end position="513"/>
    </location>
</feature>
<evidence type="ECO:0000256" key="1">
    <source>
        <dbReference type="ARBA" id="ARBA00002319"/>
    </source>
</evidence>
<dbReference type="GO" id="GO:0033785">
    <property type="term" value="F:heptose 7-phosphate kinase activity"/>
    <property type="evidence" value="ECO:0007669"/>
    <property type="project" value="TreeGrafter"/>
</dbReference>
<dbReference type="InterPro" id="IPR004821">
    <property type="entry name" value="Cyt_trans-like"/>
</dbReference>
<comment type="function">
    <text evidence="1">Catalyzes the phosphorylation of D-glycero-D-manno-heptose 7-phosphate at the C-1 position to selectively form D-glycero-beta-D-manno-heptose-1,7-bisphosphate.</text>
</comment>
<protein>
    <submittedName>
        <fullName evidence="10">RfaE bifunctional protein nucleotidyltransferase chain/domain</fullName>
    </submittedName>
</protein>
<evidence type="ECO:0000256" key="4">
    <source>
        <dbReference type="ARBA" id="ARBA00022777"/>
    </source>
</evidence>
<keyword evidence="4" id="KW-0418">Kinase</keyword>
<feature type="region of interest" description="Disordered" evidence="7">
    <location>
        <begin position="1"/>
        <end position="21"/>
    </location>
</feature>
<evidence type="ECO:0000313" key="10">
    <source>
        <dbReference type="EMBL" id="MBB6252286.1"/>
    </source>
</evidence>
<feature type="compositionally biased region" description="Low complexity" evidence="7">
    <location>
        <begin position="9"/>
        <end position="21"/>
    </location>
</feature>
<dbReference type="NCBIfam" id="TIGR00125">
    <property type="entry name" value="cyt_tran_rel"/>
    <property type="match status" value="1"/>
</dbReference>
<dbReference type="Pfam" id="PF00294">
    <property type="entry name" value="PfkB"/>
    <property type="match status" value="1"/>
</dbReference>